<keyword evidence="8" id="KW-1185">Reference proteome</keyword>
<keyword evidence="3" id="KW-0547">Nucleotide-binding</keyword>
<feature type="domain" description="Thymidylate kinase-like" evidence="6">
    <location>
        <begin position="32"/>
        <end position="208"/>
    </location>
</feature>
<dbReference type="RefSeq" id="WP_264797168.1">
    <property type="nucleotide sequence ID" value="NZ_BRVS01000026.1"/>
</dbReference>
<dbReference type="PANTHER" id="PTHR10344">
    <property type="entry name" value="THYMIDYLATE KINASE"/>
    <property type="match status" value="1"/>
</dbReference>
<keyword evidence="7" id="KW-0808">Transferase</keyword>
<evidence type="ECO:0000256" key="4">
    <source>
        <dbReference type="ARBA" id="ARBA00022840"/>
    </source>
</evidence>
<protein>
    <recommendedName>
        <fullName evidence="2">Thymidylate kinase</fullName>
    </recommendedName>
</protein>
<proteinExistence type="inferred from homology"/>
<evidence type="ECO:0000256" key="5">
    <source>
        <dbReference type="SAM" id="MobiDB-lite"/>
    </source>
</evidence>
<keyword evidence="4" id="KW-0067">ATP-binding</keyword>
<dbReference type="Pfam" id="PF02223">
    <property type="entry name" value="Thymidylate_kin"/>
    <property type="match status" value="1"/>
</dbReference>
<evidence type="ECO:0000313" key="8">
    <source>
        <dbReference type="Proteomes" id="UP001209654"/>
    </source>
</evidence>
<name>A0ABQ5MYZ7_9MICC</name>
<evidence type="ECO:0000256" key="1">
    <source>
        <dbReference type="ARBA" id="ARBA00009776"/>
    </source>
</evidence>
<dbReference type="InterPro" id="IPR039430">
    <property type="entry name" value="Thymidylate_kin-like_dom"/>
</dbReference>
<evidence type="ECO:0000313" key="7">
    <source>
        <dbReference type="EMBL" id="GLB69085.1"/>
    </source>
</evidence>
<comment type="similarity">
    <text evidence="1">Belongs to the thymidylate kinase family.</text>
</comment>
<evidence type="ECO:0000256" key="2">
    <source>
        <dbReference type="ARBA" id="ARBA00017144"/>
    </source>
</evidence>
<organism evidence="7 8">
    <name type="scientific">Arthrobacter mangrovi</name>
    <dbReference type="NCBI Taxonomy" id="2966350"/>
    <lineage>
        <taxon>Bacteria</taxon>
        <taxon>Bacillati</taxon>
        <taxon>Actinomycetota</taxon>
        <taxon>Actinomycetes</taxon>
        <taxon>Micrococcales</taxon>
        <taxon>Micrococcaceae</taxon>
        <taxon>Arthrobacter</taxon>
    </lineage>
</organism>
<dbReference type="EMBL" id="BRVS01000026">
    <property type="protein sequence ID" value="GLB69085.1"/>
    <property type="molecule type" value="Genomic_DNA"/>
</dbReference>
<dbReference type="Proteomes" id="UP001209654">
    <property type="component" value="Unassembled WGS sequence"/>
</dbReference>
<dbReference type="Gene3D" id="3.40.50.300">
    <property type="entry name" value="P-loop containing nucleotide triphosphate hydrolases"/>
    <property type="match status" value="1"/>
</dbReference>
<comment type="caution">
    <text evidence="7">The sequence shown here is derived from an EMBL/GenBank/DDBJ whole genome shotgun (WGS) entry which is preliminary data.</text>
</comment>
<reference evidence="7 8" key="1">
    <citation type="journal article" date="2023" name="Int. J. Syst. Evol. Microbiol.">
        <title>Arthrobacter mangrovi sp. nov., an actinobacterium isolated from the rhizosphere of a mangrove.</title>
        <authorList>
            <person name="Hamada M."/>
            <person name="Saitou S."/>
            <person name="Enomoto N."/>
            <person name="Nanri K."/>
            <person name="Hidaka K."/>
            <person name="Miura T."/>
            <person name="Tamura T."/>
        </authorList>
    </citation>
    <scope>NUCLEOTIDE SEQUENCE [LARGE SCALE GENOMIC DNA]</scope>
    <source>
        <strain evidence="7 8">NBRC 112813</strain>
    </source>
</reference>
<keyword evidence="7" id="KW-0418">Kinase</keyword>
<feature type="region of interest" description="Disordered" evidence="5">
    <location>
        <begin position="1"/>
        <end position="22"/>
    </location>
</feature>
<gene>
    <name evidence="7" type="primary">tmk</name>
    <name evidence="7" type="ORF">AHIS1636_35280</name>
</gene>
<dbReference type="SUPFAM" id="SSF52540">
    <property type="entry name" value="P-loop containing nucleoside triphosphate hydrolases"/>
    <property type="match status" value="1"/>
</dbReference>
<accession>A0ABQ5MYZ7</accession>
<dbReference type="InterPro" id="IPR027417">
    <property type="entry name" value="P-loop_NTPase"/>
</dbReference>
<dbReference type="GO" id="GO:0016301">
    <property type="term" value="F:kinase activity"/>
    <property type="evidence" value="ECO:0007669"/>
    <property type="project" value="UniProtKB-KW"/>
</dbReference>
<dbReference type="PANTHER" id="PTHR10344:SF4">
    <property type="entry name" value="UMP-CMP KINASE 2, MITOCHONDRIAL"/>
    <property type="match status" value="1"/>
</dbReference>
<sequence>MTATLPVPARTAGSEEHGRSRRSRPYRVALVGIDGSGKTSAAEAVRARFAAAGEPVAVHGIYAGRKTLERWADRLGTTAERVLGRTGLSAVENVIRATMACAAYRKSRDTGGLVLFDRSLYCQLARDHSRGLVRRSFSARLLNLLPRPDLVVYFDIPPEQALARVALRGEDSETLPGLARFAAGYRALPEFRGFAVIDAGGPRADVADQLEQLIRLRRPAPGS</sequence>
<evidence type="ECO:0000256" key="3">
    <source>
        <dbReference type="ARBA" id="ARBA00022741"/>
    </source>
</evidence>
<evidence type="ECO:0000259" key="6">
    <source>
        <dbReference type="Pfam" id="PF02223"/>
    </source>
</evidence>